<dbReference type="GO" id="GO:0005840">
    <property type="term" value="C:ribosome"/>
    <property type="evidence" value="ECO:0007669"/>
    <property type="project" value="UniProtKB-KW"/>
</dbReference>
<organism evidence="6 7">
    <name type="scientific">Candidatus Zambryskibacteria bacterium RIFCSPHIGHO2_01_FULL_49_18</name>
    <dbReference type="NCBI Taxonomy" id="1802740"/>
    <lineage>
        <taxon>Bacteria</taxon>
        <taxon>Candidatus Zambryskiibacteriota</taxon>
    </lineage>
</organism>
<evidence type="ECO:0000256" key="5">
    <source>
        <dbReference type="HAMAP-Rule" id="MF_00374"/>
    </source>
</evidence>
<evidence type="ECO:0000313" key="6">
    <source>
        <dbReference type="EMBL" id="OHA91664.1"/>
    </source>
</evidence>
<dbReference type="Gene3D" id="1.10.287.310">
    <property type="match status" value="1"/>
</dbReference>
<dbReference type="InterPro" id="IPR001854">
    <property type="entry name" value="Ribosomal_uL29"/>
</dbReference>
<dbReference type="GO" id="GO:0006412">
    <property type="term" value="P:translation"/>
    <property type="evidence" value="ECO:0007669"/>
    <property type="project" value="UniProtKB-UniRule"/>
</dbReference>
<protein>
    <recommendedName>
        <fullName evidence="4 5">Large ribosomal subunit protein uL29</fullName>
    </recommendedName>
</protein>
<keyword evidence="3 5" id="KW-0687">Ribonucleoprotein</keyword>
<evidence type="ECO:0000256" key="1">
    <source>
        <dbReference type="ARBA" id="ARBA00009254"/>
    </source>
</evidence>
<proteinExistence type="inferred from homology"/>
<name>A0A1G2T324_9BACT</name>
<dbReference type="EMBL" id="MHVJ01000011">
    <property type="protein sequence ID" value="OHA91664.1"/>
    <property type="molecule type" value="Genomic_DNA"/>
</dbReference>
<dbReference type="SUPFAM" id="SSF46561">
    <property type="entry name" value="Ribosomal protein L29 (L29p)"/>
    <property type="match status" value="1"/>
</dbReference>
<dbReference type="NCBIfam" id="TIGR00012">
    <property type="entry name" value="L29"/>
    <property type="match status" value="1"/>
</dbReference>
<accession>A0A1G2T324</accession>
<keyword evidence="2 5" id="KW-0689">Ribosomal protein</keyword>
<evidence type="ECO:0000313" key="7">
    <source>
        <dbReference type="Proteomes" id="UP000178612"/>
    </source>
</evidence>
<evidence type="ECO:0000256" key="2">
    <source>
        <dbReference type="ARBA" id="ARBA00022980"/>
    </source>
</evidence>
<reference evidence="6 7" key="1">
    <citation type="journal article" date="2016" name="Nat. Commun.">
        <title>Thousands of microbial genomes shed light on interconnected biogeochemical processes in an aquifer system.</title>
        <authorList>
            <person name="Anantharaman K."/>
            <person name="Brown C.T."/>
            <person name="Hug L.A."/>
            <person name="Sharon I."/>
            <person name="Castelle C.J."/>
            <person name="Probst A.J."/>
            <person name="Thomas B.C."/>
            <person name="Singh A."/>
            <person name="Wilkins M.J."/>
            <person name="Karaoz U."/>
            <person name="Brodie E.L."/>
            <person name="Williams K.H."/>
            <person name="Hubbard S.S."/>
            <person name="Banfield J.F."/>
        </authorList>
    </citation>
    <scope>NUCLEOTIDE SEQUENCE [LARGE SCALE GENOMIC DNA]</scope>
</reference>
<dbReference type="Proteomes" id="UP000178612">
    <property type="component" value="Unassembled WGS sequence"/>
</dbReference>
<sequence>MKKTIYKGKSEKDLTSALYEQRGILSKFRFGIAGSKTRNVKEGKAARKEIARIMTELNAKK</sequence>
<dbReference type="GO" id="GO:0003735">
    <property type="term" value="F:structural constituent of ribosome"/>
    <property type="evidence" value="ECO:0007669"/>
    <property type="project" value="InterPro"/>
</dbReference>
<evidence type="ECO:0000256" key="3">
    <source>
        <dbReference type="ARBA" id="ARBA00023274"/>
    </source>
</evidence>
<dbReference type="InterPro" id="IPR036049">
    <property type="entry name" value="Ribosomal_uL29_sf"/>
</dbReference>
<dbReference type="Pfam" id="PF00831">
    <property type="entry name" value="Ribosomal_L29"/>
    <property type="match status" value="1"/>
</dbReference>
<gene>
    <name evidence="5" type="primary">rpmC</name>
    <name evidence="6" type="ORF">A2758_00980</name>
</gene>
<evidence type="ECO:0000256" key="4">
    <source>
        <dbReference type="ARBA" id="ARBA00035204"/>
    </source>
</evidence>
<dbReference type="GO" id="GO:1990904">
    <property type="term" value="C:ribonucleoprotein complex"/>
    <property type="evidence" value="ECO:0007669"/>
    <property type="project" value="UniProtKB-KW"/>
</dbReference>
<dbReference type="HAMAP" id="MF_00374">
    <property type="entry name" value="Ribosomal_uL29"/>
    <property type="match status" value="1"/>
</dbReference>
<comment type="caution">
    <text evidence="6">The sequence shown here is derived from an EMBL/GenBank/DDBJ whole genome shotgun (WGS) entry which is preliminary data.</text>
</comment>
<dbReference type="AlphaFoldDB" id="A0A1G2T324"/>
<comment type="similarity">
    <text evidence="1 5">Belongs to the universal ribosomal protein uL29 family.</text>
</comment>